<feature type="transmembrane region" description="Helical" evidence="5">
    <location>
        <begin position="214"/>
        <end position="241"/>
    </location>
</feature>
<organism evidence="7 8">
    <name type="scientific">Longimycelium tulufanense</name>
    <dbReference type="NCBI Taxonomy" id="907463"/>
    <lineage>
        <taxon>Bacteria</taxon>
        <taxon>Bacillati</taxon>
        <taxon>Actinomycetota</taxon>
        <taxon>Actinomycetes</taxon>
        <taxon>Pseudonocardiales</taxon>
        <taxon>Pseudonocardiaceae</taxon>
        <taxon>Longimycelium</taxon>
    </lineage>
</organism>
<sequence>MAVECRPPARRVATVAGGLLLASGVVLAAANLRPAVTSLAVVLPEVQQVLGLSTDMTSVLTALPTLCFGLVAMIAPLAARRLGSRGAITLALALLTAGLLVRVLAGPTLLVAGTFVASSAIALCNVLIPVVVKESFPGRIGVVTGAYSASLAGGGALAASVTAPIDGALGGWRPAVGSWALLAAAALVAWWLGTRGHSRDGAGRRGRHEAPRSLLRSPLAWVVTGFFGLQALVAYTVMSWLPQILRETAGIDAATAGVLLAIVLVIGVPISFFAPPLAARARSQTGMVVALLLCGLVGFGGLLVAPTVAPGLWALLIGVAMGIFPVALTLLSLRTRTGADTAALSAMAQSFGYLIAAAGPFLVGVLRGNTGSWTASLLLIVGIYALQLVLGVLASRPRHV</sequence>
<evidence type="ECO:0000259" key="6">
    <source>
        <dbReference type="PROSITE" id="PS50850"/>
    </source>
</evidence>
<dbReference type="PANTHER" id="PTHR23523">
    <property type="match status" value="1"/>
</dbReference>
<dbReference type="Pfam" id="PF07690">
    <property type="entry name" value="MFS_1"/>
    <property type="match status" value="1"/>
</dbReference>
<keyword evidence="3 5" id="KW-1133">Transmembrane helix</keyword>
<evidence type="ECO:0000256" key="2">
    <source>
        <dbReference type="ARBA" id="ARBA00022692"/>
    </source>
</evidence>
<dbReference type="Gene3D" id="1.20.1250.20">
    <property type="entry name" value="MFS general substrate transporter like domains"/>
    <property type="match status" value="2"/>
</dbReference>
<dbReference type="InterPro" id="IPR011701">
    <property type="entry name" value="MFS"/>
</dbReference>
<feature type="transmembrane region" description="Helical" evidence="5">
    <location>
        <begin position="286"/>
        <end position="305"/>
    </location>
</feature>
<reference evidence="7" key="1">
    <citation type="journal article" date="2014" name="Int. J. Syst. Evol. Microbiol.">
        <title>Complete genome sequence of Corynebacterium casei LMG S-19264T (=DSM 44701T), isolated from a smear-ripened cheese.</title>
        <authorList>
            <consortium name="US DOE Joint Genome Institute (JGI-PGF)"/>
            <person name="Walter F."/>
            <person name="Albersmeier A."/>
            <person name="Kalinowski J."/>
            <person name="Ruckert C."/>
        </authorList>
    </citation>
    <scope>NUCLEOTIDE SEQUENCE</scope>
    <source>
        <strain evidence="7">CGMCC 4.5737</strain>
    </source>
</reference>
<dbReference type="PANTHER" id="PTHR23523:SF2">
    <property type="entry name" value="2-NITROIMIDAZOLE TRANSPORTER"/>
    <property type="match status" value="1"/>
</dbReference>
<dbReference type="Proteomes" id="UP000637578">
    <property type="component" value="Unassembled WGS sequence"/>
</dbReference>
<dbReference type="PROSITE" id="PS50850">
    <property type="entry name" value="MFS"/>
    <property type="match status" value="1"/>
</dbReference>
<feature type="transmembrane region" description="Helical" evidence="5">
    <location>
        <begin position="343"/>
        <end position="366"/>
    </location>
</feature>
<reference evidence="7" key="2">
    <citation type="submission" date="2020-09" db="EMBL/GenBank/DDBJ databases">
        <authorList>
            <person name="Sun Q."/>
            <person name="Zhou Y."/>
        </authorList>
    </citation>
    <scope>NUCLEOTIDE SEQUENCE</scope>
    <source>
        <strain evidence="7">CGMCC 4.5737</strain>
    </source>
</reference>
<feature type="transmembrane region" description="Helical" evidence="5">
    <location>
        <begin position="86"/>
        <end position="105"/>
    </location>
</feature>
<comment type="caution">
    <text evidence="7">The sequence shown here is derived from an EMBL/GenBank/DDBJ whole genome shotgun (WGS) entry which is preliminary data.</text>
</comment>
<feature type="transmembrane region" description="Helical" evidence="5">
    <location>
        <begin position="253"/>
        <end position="274"/>
    </location>
</feature>
<dbReference type="EMBL" id="BMMK01000002">
    <property type="protein sequence ID" value="GGM39038.1"/>
    <property type="molecule type" value="Genomic_DNA"/>
</dbReference>
<feature type="domain" description="Major facilitator superfamily (MFS) profile" evidence="6">
    <location>
        <begin position="10"/>
        <end position="399"/>
    </location>
</feature>
<evidence type="ECO:0000313" key="8">
    <source>
        <dbReference type="Proteomes" id="UP000637578"/>
    </source>
</evidence>
<feature type="transmembrane region" description="Helical" evidence="5">
    <location>
        <begin position="175"/>
        <end position="193"/>
    </location>
</feature>
<dbReference type="GO" id="GO:0005886">
    <property type="term" value="C:plasma membrane"/>
    <property type="evidence" value="ECO:0007669"/>
    <property type="project" value="UniProtKB-SubCell"/>
</dbReference>
<keyword evidence="8" id="KW-1185">Reference proteome</keyword>
<dbReference type="InterPro" id="IPR052524">
    <property type="entry name" value="MFS_Cyanate_Porter"/>
</dbReference>
<feature type="transmembrane region" description="Helical" evidence="5">
    <location>
        <begin position="111"/>
        <end position="132"/>
    </location>
</feature>
<dbReference type="SUPFAM" id="SSF103473">
    <property type="entry name" value="MFS general substrate transporter"/>
    <property type="match status" value="1"/>
</dbReference>
<name>A0A8J3CA95_9PSEU</name>
<dbReference type="AlphaFoldDB" id="A0A8J3CA95"/>
<proteinExistence type="predicted"/>
<dbReference type="GO" id="GO:0022857">
    <property type="term" value="F:transmembrane transporter activity"/>
    <property type="evidence" value="ECO:0007669"/>
    <property type="project" value="InterPro"/>
</dbReference>
<dbReference type="InterPro" id="IPR020846">
    <property type="entry name" value="MFS_dom"/>
</dbReference>
<evidence type="ECO:0000256" key="3">
    <source>
        <dbReference type="ARBA" id="ARBA00022989"/>
    </source>
</evidence>
<comment type="subcellular location">
    <subcellularLocation>
        <location evidence="1">Cell membrane</location>
        <topology evidence="1">Multi-pass membrane protein</topology>
    </subcellularLocation>
</comment>
<evidence type="ECO:0000313" key="7">
    <source>
        <dbReference type="EMBL" id="GGM39038.1"/>
    </source>
</evidence>
<evidence type="ECO:0000256" key="1">
    <source>
        <dbReference type="ARBA" id="ARBA00004651"/>
    </source>
</evidence>
<dbReference type="InterPro" id="IPR036259">
    <property type="entry name" value="MFS_trans_sf"/>
</dbReference>
<feature type="transmembrane region" description="Helical" evidence="5">
    <location>
        <begin position="144"/>
        <end position="163"/>
    </location>
</feature>
<accession>A0A8J3CA95</accession>
<feature type="transmembrane region" description="Helical" evidence="5">
    <location>
        <begin position="372"/>
        <end position="394"/>
    </location>
</feature>
<gene>
    <name evidence="7" type="ORF">GCM10012275_07420</name>
</gene>
<protein>
    <submittedName>
        <fullName evidence="7">MFS transporter</fullName>
    </submittedName>
</protein>
<keyword evidence="4 5" id="KW-0472">Membrane</keyword>
<evidence type="ECO:0000256" key="4">
    <source>
        <dbReference type="ARBA" id="ARBA00023136"/>
    </source>
</evidence>
<feature type="transmembrane region" description="Helical" evidence="5">
    <location>
        <begin position="311"/>
        <end position="331"/>
    </location>
</feature>
<feature type="transmembrane region" description="Helical" evidence="5">
    <location>
        <begin position="59"/>
        <end position="79"/>
    </location>
</feature>
<keyword evidence="2 5" id="KW-0812">Transmembrane</keyword>
<evidence type="ECO:0000256" key="5">
    <source>
        <dbReference type="SAM" id="Phobius"/>
    </source>
</evidence>